<organism evidence="2 3">
    <name type="scientific">Opisthorchis viverrini</name>
    <name type="common">Southeast Asian liver fluke</name>
    <dbReference type="NCBI Taxonomy" id="6198"/>
    <lineage>
        <taxon>Eukaryota</taxon>
        <taxon>Metazoa</taxon>
        <taxon>Spiralia</taxon>
        <taxon>Lophotrochozoa</taxon>
        <taxon>Platyhelminthes</taxon>
        <taxon>Trematoda</taxon>
        <taxon>Digenea</taxon>
        <taxon>Opisthorchiida</taxon>
        <taxon>Opisthorchiata</taxon>
        <taxon>Opisthorchiidae</taxon>
        <taxon>Opisthorchis</taxon>
    </lineage>
</organism>
<accession>A0A074ZKR9</accession>
<gene>
    <name evidence="2" type="ORF">T265_05135</name>
</gene>
<dbReference type="CTD" id="20319317"/>
<keyword evidence="3" id="KW-1185">Reference proteome</keyword>
<proteinExistence type="predicted"/>
<feature type="compositionally biased region" description="Polar residues" evidence="1">
    <location>
        <begin position="86"/>
        <end position="97"/>
    </location>
</feature>
<evidence type="ECO:0000313" key="3">
    <source>
        <dbReference type="Proteomes" id="UP000054324"/>
    </source>
</evidence>
<dbReference type="RefSeq" id="XP_009168323.1">
    <property type="nucleotide sequence ID" value="XM_009170059.1"/>
</dbReference>
<evidence type="ECO:0000256" key="1">
    <source>
        <dbReference type="SAM" id="MobiDB-lite"/>
    </source>
</evidence>
<dbReference type="EMBL" id="KL596711">
    <property type="protein sequence ID" value="KER27933.1"/>
    <property type="molecule type" value="Genomic_DNA"/>
</dbReference>
<evidence type="ECO:0000313" key="2">
    <source>
        <dbReference type="EMBL" id="KER27933.1"/>
    </source>
</evidence>
<dbReference type="Proteomes" id="UP000054324">
    <property type="component" value="Unassembled WGS sequence"/>
</dbReference>
<reference evidence="2 3" key="1">
    <citation type="submission" date="2013-11" db="EMBL/GenBank/DDBJ databases">
        <title>Opisthorchis viverrini - life in the bile duct.</title>
        <authorList>
            <person name="Young N.D."/>
            <person name="Nagarajan N."/>
            <person name="Lin S.J."/>
            <person name="Korhonen P.K."/>
            <person name="Jex A.R."/>
            <person name="Hall R.S."/>
            <person name="Safavi-Hemami H."/>
            <person name="Kaewkong W."/>
            <person name="Bertrand D."/>
            <person name="Gao S."/>
            <person name="Seet Q."/>
            <person name="Wongkham S."/>
            <person name="Teh B.T."/>
            <person name="Wongkham C."/>
            <person name="Intapan P.M."/>
            <person name="Maleewong W."/>
            <person name="Yang X."/>
            <person name="Hu M."/>
            <person name="Wang Z."/>
            <person name="Hofmann A."/>
            <person name="Sternberg P.W."/>
            <person name="Tan P."/>
            <person name="Wang J."/>
            <person name="Gasser R.B."/>
        </authorList>
    </citation>
    <scope>NUCLEOTIDE SEQUENCE [LARGE SCALE GENOMIC DNA]</scope>
</reference>
<dbReference type="KEGG" id="ovi:T265_05135"/>
<feature type="region of interest" description="Disordered" evidence="1">
    <location>
        <begin position="70"/>
        <end position="97"/>
    </location>
</feature>
<dbReference type="AlphaFoldDB" id="A0A074ZKR9"/>
<name>A0A074ZKR9_OPIVI</name>
<dbReference type="GeneID" id="20319317"/>
<sequence>MRAELESSASLWYILTGIITPVREDDRSNESGVTESKRGITSANSGVFCSTDNRRYPLCLLKHDRSSQPGHLLGRGSMSRAHQSHRSSVNTFACSDV</sequence>
<protein>
    <submittedName>
        <fullName evidence="2">Uncharacterized protein</fullName>
    </submittedName>
</protein>